<keyword evidence="4 12" id="KW-0812">Transmembrane</keyword>
<dbReference type="GO" id="GO:0015677">
    <property type="term" value="P:copper ion import"/>
    <property type="evidence" value="ECO:0007669"/>
    <property type="project" value="TreeGrafter"/>
</dbReference>
<dbReference type="Pfam" id="PF07690">
    <property type="entry name" value="MFS_1"/>
    <property type="match status" value="1"/>
</dbReference>
<evidence type="ECO:0008006" key="17">
    <source>
        <dbReference type="Google" id="ProtNLM"/>
    </source>
</evidence>
<feature type="transmembrane region" description="Helical" evidence="12">
    <location>
        <begin position="524"/>
        <end position="543"/>
    </location>
</feature>
<dbReference type="SFLD" id="SFLDS00052">
    <property type="entry name" value="Ferric_Reductase_Domain"/>
    <property type="match status" value="1"/>
</dbReference>
<evidence type="ECO:0000256" key="3">
    <source>
        <dbReference type="ARBA" id="ARBA00022448"/>
    </source>
</evidence>
<keyword evidence="3" id="KW-0813">Transport</keyword>
<evidence type="ECO:0000259" key="13">
    <source>
        <dbReference type="PROSITE" id="PS50850"/>
    </source>
</evidence>
<dbReference type="GO" id="GO:0022857">
    <property type="term" value="F:transmembrane transporter activity"/>
    <property type="evidence" value="ECO:0007669"/>
    <property type="project" value="InterPro"/>
</dbReference>
<name>A0A428SHP9_9HYPO</name>
<evidence type="ECO:0000256" key="1">
    <source>
        <dbReference type="ARBA" id="ARBA00004141"/>
    </source>
</evidence>
<sequence>MNRSSANEPNDRRATSEETPLLQQDTPVQYVTLPAPPVSDQDISWASIPKKGQLAVILFARLAEPISERSLTSYLFYQLRWFDPSLDASEIARQAGYLTAAFAAAQCLTSMWWGRAADDPRLGRKRVLLIGLSGTTISALGMGFAKSLHTAFFFRCLAGALNGNVGVLRTMVSEIVVDKRHQARAFLLLPMCFNVGVIIGPLLSGFLADPIDALSSLFGPGTFFGGEDGVQWMRSFPYALPNLFFAITLGAAALGIILGLDETHPQLRRRRDRGRALGKSIMATIMRRKKSGYEYEAIQDHYSTTQSSRFLGEEIEGVPELEPEPKQRSSFRAILTKKVCLNMAQRFLQSLHVSSFNSMFFSLLPVPQADGHDFHLPFRFSGGLGLSSKKMGFANTTIGMIGIPLQLFIYPRLIGRLGVKNSYRYFLPLGIVAYVLVPYLVLLPASNSALVWTCLSAVLSMQVLSRTFVNPATVMLVNDCAPTPDTLGTIHGMAQSTSSAARIIGPTMGGTVLGWGLSNNFVGLPLWTLAVIALANWIVILGIEDVNMHHKLELSLTWEWFGRPSLRLVALVCIFLAANIVLCSTSFASHAVNHFASRYGWMASANMALCVFFGMKNTPLALVSLVSHANLNVLHRVVGYVAVLLIVLHAILYTIFLIRQGRLAKLLEVSDLSGIGAGIAMILLLLTGLYRYRHYEMFYIGHIASFVMTVILAVLHRPLWAKKLPIVMLFTAGLWAIDRALRTSRLSWNVINNQALCYPLPGGGTRLLLKKPSVKGATPGSHCYLWIPRVRLFQLHPFTIVSNGPLGLELVMKSQQGFTKALGEFAMRQPGRATWASLDGPYGALPDTTVYDKLVFIAGGSGAAFTFGFMNRILHRSGGLISQPIDFVWAIKHTEHLSWFDESLRALTSADSTVNVFLHITKEDPGPMGSDGLLVLPEFAAFSVKPEDSEAQPLLARTASKGCQPALKASIVYKRMNPQTVVQKRAIQYEK</sequence>
<feature type="transmembrane region" description="Helical" evidence="12">
    <location>
        <begin position="425"/>
        <end position="442"/>
    </location>
</feature>
<feature type="transmembrane region" description="Helical" evidence="12">
    <location>
        <begin position="637"/>
        <end position="660"/>
    </location>
</feature>
<feature type="transmembrane region" description="Helical" evidence="12">
    <location>
        <begin position="151"/>
        <end position="172"/>
    </location>
</feature>
<dbReference type="CDD" id="cd06186">
    <property type="entry name" value="NOX_Duox_like_FAD_NADP"/>
    <property type="match status" value="1"/>
</dbReference>
<dbReference type="Pfam" id="PF01794">
    <property type="entry name" value="Ferric_reduct"/>
    <property type="match status" value="1"/>
</dbReference>
<feature type="transmembrane region" description="Helical" evidence="12">
    <location>
        <begin position="672"/>
        <end position="690"/>
    </location>
</feature>
<keyword evidence="10" id="KW-0325">Glycoprotein</keyword>
<dbReference type="GO" id="GO:0006826">
    <property type="term" value="P:iron ion transport"/>
    <property type="evidence" value="ECO:0007669"/>
    <property type="project" value="TreeGrafter"/>
</dbReference>
<evidence type="ECO:0000256" key="2">
    <source>
        <dbReference type="ARBA" id="ARBA00006278"/>
    </source>
</evidence>
<feature type="transmembrane region" description="Helical" evidence="12">
    <location>
        <begin position="599"/>
        <end position="625"/>
    </location>
</feature>
<feature type="compositionally biased region" description="Polar residues" evidence="11">
    <location>
        <begin position="17"/>
        <end position="26"/>
    </location>
</feature>
<dbReference type="GO" id="GO:0000293">
    <property type="term" value="F:ferric-chelate reductase activity"/>
    <property type="evidence" value="ECO:0007669"/>
    <property type="project" value="UniProtKB-ARBA"/>
</dbReference>
<dbReference type="PROSITE" id="PS51384">
    <property type="entry name" value="FAD_FR"/>
    <property type="match status" value="1"/>
</dbReference>
<evidence type="ECO:0000256" key="10">
    <source>
        <dbReference type="ARBA" id="ARBA00023180"/>
    </source>
</evidence>
<dbReference type="InterPro" id="IPR017927">
    <property type="entry name" value="FAD-bd_FR_type"/>
</dbReference>
<dbReference type="InterPro" id="IPR013112">
    <property type="entry name" value="FAD-bd_8"/>
</dbReference>
<keyword evidence="5" id="KW-0249">Electron transport</keyword>
<dbReference type="InterPro" id="IPR036259">
    <property type="entry name" value="MFS_trans_sf"/>
</dbReference>
<feature type="transmembrane region" description="Helical" evidence="12">
    <location>
        <begin position="564"/>
        <end position="587"/>
    </location>
</feature>
<evidence type="ECO:0000256" key="7">
    <source>
        <dbReference type="ARBA" id="ARBA00023002"/>
    </source>
</evidence>
<keyword evidence="6 12" id="KW-1133">Transmembrane helix</keyword>
<dbReference type="SFLD" id="SFLDG01168">
    <property type="entry name" value="Ferric_reductase_subgroup_(FRE"/>
    <property type="match status" value="1"/>
</dbReference>
<dbReference type="EMBL" id="NKCK01000247">
    <property type="protein sequence ID" value="RSL89284.1"/>
    <property type="molecule type" value="Genomic_DNA"/>
</dbReference>
<dbReference type="Gene3D" id="3.40.50.80">
    <property type="entry name" value="Nucleotide-binding domain of ferredoxin-NADP reductase (FNR) module"/>
    <property type="match status" value="1"/>
</dbReference>
<comment type="similarity">
    <text evidence="2">Belongs to the ferric reductase (FRE) family.</text>
</comment>
<evidence type="ECO:0000313" key="16">
    <source>
        <dbReference type="Proteomes" id="UP000287144"/>
    </source>
</evidence>
<dbReference type="InterPro" id="IPR013130">
    <property type="entry name" value="Fe3_Rdtase_TM_dom"/>
</dbReference>
<dbReference type="PANTHER" id="PTHR32361:SF28">
    <property type="entry name" value="FRP1P"/>
    <property type="match status" value="1"/>
</dbReference>
<dbReference type="AlphaFoldDB" id="A0A428SHP9"/>
<feature type="domain" description="FAD-binding FR-type" evidence="14">
    <location>
        <begin position="743"/>
        <end position="848"/>
    </location>
</feature>
<feature type="transmembrane region" description="Helical" evidence="12">
    <location>
        <begin position="126"/>
        <end position="145"/>
    </location>
</feature>
<dbReference type="InterPro" id="IPR011701">
    <property type="entry name" value="MFS"/>
</dbReference>
<dbReference type="InterPro" id="IPR020846">
    <property type="entry name" value="MFS_dom"/>
</dbReference>
<reference evidence="15 16" key="1">
    <citation type="submission" date="2017-06" db="EMBL/GenBank/DDBJ databases">
        <title>Comparative genomic analysis of Ambrosia Fusariam Clade fungi.</title>
        <authorList>
            <person name="Stajich J.E."/>
            <person name="Carrillo J."/>
            <person name="Kijimoto T."/>
            <person name="Eskalen A."/>
            <person name="O'Donnell K."/>
            <person name="Kasson M."/>
        </authorList>
    </citation>
    <scope>NUCLEOTIDE SEQUENCE [LARGE SCALE GENOMIC DNA]</scope>
    <source>
        <strain evidence="15 16">NRRL62579</strain>
    </source>
</reference>
<gene>
    <name evidence="15" type="ORF">CEP52_014955</name>
</gene>
<keyword evidence="8" id="KW-0406">Ion transport</keyword>
<evidence type="ECO:0000259" key="14">
    <source>
        <dbReference type="PROSITE" id="PS51384"/>
    </source>
</evidence>
<feature type="transmembrane region" description="Helical" evidence="12">
    <location>
        <begin position="238"/>
        <end position="260"/>
    </location>
</feature>
<dbReference type="InterPro" id="IPR039261">
    <property type="entry name" value="FNR_nucleotide-bd"/>
</dbReference>
<dbReference type="SUPFAM" id="SSF52343">
    <property type="entry name" value="Ferredoxin reductase-like, C-terminal NADP-linked domain"/>
    <property type="match status" value="1"/>
</dbReference>
<evidence type="ECO:0000256" key="5">
    <source>
        <dbReference type="ARBA" id="ARBA00022982"/>
    </source>
</evidence>
<dbReference type="Gene3D" id="1.20.1250.20">
    <property type="entry name" value="MFS general substrate transporter like domains"/>
    <property type="match status" value="1"/>
</dbReference>
<dbReference type="GO" id="GO:0006879">
    <property type="term" value="P:intracellular iron ion homeostasis"/>
    <property type="evidence" value="ECO:0007669"/>
    <property type="project" value="TreeGrafter"/>
</dbReference>
<comment type="caution">
    <text evidence="15">The sequence shown here is derived from an EMBL/GenBank/DDBJ whole genome shotgun (WGS) entry which is preliminary data.</text>
</comment>
<keyword evidence="16" id="KW-1185">Reference proteome</keyword>
<protein>
    <recommendedName>
        <fullName evidence="17">Major facilitator superfamily (MFS) profile domain-containing protein</fullName>
    </recommendedName>
</protein>
<feature type="domain" description="Major facilitator superfamily (MFS) profile" evidence="13">
    <location>
        <begin position="53"/>
        <end position="548"/>
    </location>
</feature>
<dbReference type="PROSITE" id="PS50850">
    <property type="entry name" value="MFS"/>
    <property type="match status" value="1"/>
</dbReference>
<evidence type="ECO:0000256" key="9">
    <source>
        <dbReference type="ARBA" id="ARBA00023136"/>
    </source>
</evidence>
<evidence type="ECO:0000256" key="6">
    <source>
        <dbReference type="ARBA" id="ARBA00022989"/>
    </source>
</evidence>
<proteinExistence type="inferred from homology"/>
<accession>A0A428SHP9</accession>
<keyword evidence="7" id="KW-0560">Oxidoreductase</keyword>
<evidence type="ECO:0000256" key="12">
    <source>
        <dbReference type="SAM" id="Phobius"/>
    </source>
</evidence>
<evidence type="ECO:0000256" key="4">
    <source>
        <dbReference type="ARBA" id="ARBA00022692"/>
    </source>
</evidence>
<dbReference type="Pfam" id="PF08030">
    <property type="entry name" value="NAD_binding_6"/>
    <property type="match status" value="1"/>
</dbReference>
<evidence type="ECO:0000313" key="15">
    <source>
        <dbReference type="EMBL" id="RSL89284.1"/>
    </source>
</evidence>
<evidence type="ECO:0000256" key="11">
    <source>
        <dbReference type="SAM" id="MobiDB-lite"/>
    </source>
</evidence>
<dbReference type="GO" id="GO:0005886">
    <property type="term" value="C:plasma membrane"/>
    <property type="evidence" value="ECO:0007669"/>
    <property type="project" value="TreeGrafter"/>
</dbReference>
<comment type="subcellular location">
    <subcellularLocation>
        <location evidence="1">Membrane</location>
        <topology evidence="1">Multi-pass membrane protein</topology>
    </subcellularLocation>
</comment>
<evidence type="ECO:0000256" key="8">
    <source>
        <dbReference type="ARBA" id="ARBA00023065"/>
    </source>
</evidence>
<feature type="transmembrane region" description="Helical" evidence="12">
    <location>
        <begin position="393"/>
        <end position="413"/>
    </location>
</feature>
<dbReference type="PANTHER" id="PTHR32361">
    <property type="entry name" value="FERRIC/CUPRIC REDUCTASE TRANSMEMBRANE COMPONENT"/>
    <property type="match status" value="1"/>
</dbReference>
<dbReference type="SUPFAM" id="SSF103473">
    <property type="entry name" value="MFS general substrate transporter"/>
    <property type="match status" value="1"/>
</dbReference>
<dbReference type="Pfam" id="PF08022">
    <property type="entry name" value="FAD_binding_8"/>
    <property type="match status" value="1"/>
</dbReference>
<dbReference type="Proteomes" id="UP000287144">
    <property type="component" value="Unassembled WGS sequence"/>
</dbReference>
<organism evidence="15 16">
    <name type="scientific">Fusarium oligoseptatum</name>
    <dbReference type="NCBI Taxonomy" id="2604345"/>
    <lineage>
        <taxon>Eukaryota</taxon>
        <taxon>Fungi</taxon>
        <taxon>Dikarya</taxon>
        <taxon>Ascomycota</taxon>
        <taxon>Pezizomycotina</taxon>
        <taxon>Sordariomycetes</taxon>
        <taxon>Hypocreomycetidae</taxon>
        <taxon>Hypocreales</taxon>
        <taxon>Nectriaceae</taxon>
        <taxon>Fusarium</taxon>
        <taxon>Fusarium solani species complex</taxon>
    </lineage>
</organism>
<dbReference type="InterPro" id="IPR013121">
    <property type="entry name" value="Fe_red_NAD-bd_6"/>
</dbReference>
<feature type="transmembrane region" description="Helical" evidence="12">
    <location>
        <begin position="184"/>
        <end position="208"/>
    </location>
</feature>
<keyword evidence="9 12" id="KW-0472">Membrane</keyword>
<dbReference type="InterPro" id="IPR051410">
    <property type="entry name" value="Ferric/Cupric_Reductase"/>
</dbReference>
<feature type="transmembrane region" description="Helical" evidence="12">
    <location>
        <begin position="697"/>
        <end position="714"/>
    </location>
</feature>
<feature type="region of interest" description="Disordered" evidence="11">
    <location>
        <begin position="1"/>
        <end position="26"/>
    </location>
</feature>